<dbReference type="PANTHER" id="PTHR43265">
    <property type="entry name" value="ESTERASE ESTD"/>
    <property type="match status" value="1"/>
</dbReference>
<organism evidence="3 4">
    <name type="scientific">Mucilaginibacter mali</name>
    <dbReference type="NCBI Taxonomy" id="2740462"/>
    <lineage>
        <taxon>Bacteria</taxon>
        <taxon>Pseudomonadati</taxon>
        <taxon>Bacteroidota</taxon>
        <taxon>Sphingobacteriia</taxon>
        <taxon>Sphingobacteriales</taxon>
        <taxon>Sphingobacteriaceae</taxon>
        <taxon>Mucilaginibacter</taxon>
    </lineage>
</organism>
<evidence type="ECO:0000256" key="1">
    <source>
        <dbReference type="SAM" id="SignalP"/>
    </source>
</evidence>
<dbReference type="Gene3D" id="3.40.50.1820">
    <property type="entry name" value="alpha/beta hydrolase"/>
    <property type="match status" value="1"/>
</dbReference>
<feature type="signal peptide" evidence="1">
    <location>
        <begin position="1"/>
        <end position="19"/>
    </location>
</feature>
<dbReference type="InterPro" id="IPR053145">
    <property type="entry name" value="AB_hydrolase_Est10"/>
</dbReference>
<keyword evidence="1" id="KW-0732">Signal</keyword>
<name>A0A7D4QDZ0_9SPHI</name>
<evidence type="ECO:0000313" key="3">
    <source>
        <dbReference type="EMBL" id="QKJ29312.1"/>
    </source>
</evidence>
<dbReference type="Pfam" id="PF12146">
    <property type="entry name" value="Hydrolase_4"/>
    <property type="match status" value="1"/>
</dbReference>
<dbReference type="PANTHER" id="PTHR43265:SF1">
    <property type="entry name" value="ESTERASE ESTD"/>
    <property type="match status" value="1"/>
</dbReference>
<evidence type="ECO:0000313" key="4">
    <source>
        <dbReference type="Proteomes" id="UP000505355"/>
    </source>
</evidence>
<reference evidence="3 4" key="1">
    <citation type="submission" date="2020-05" db="EMBL/GenBank/DDBJ databases">
        <title>Mucilaginibacter mali sp. nov.</title>
        <authorList>
            <person name="Kim H.S."/>
            <person name="Lee K.C."/>
            <person name="Suh M.K."/>
            <person name="Kim J.-S."/>
            <person name="Han K.-I."/>
            <person name="Eom M.K."/>
            <person name="Shin Y.K."/>
            <person name="Lee J.-S."/>
        </authorList>
    </citation>
    <scope>NUCLEOTIDE SEQUENCE [LARGE SCALE GENOMIC DNA]</scope>
    <source>
        <strain evidence="3 4">G2-14</strain>
    </source>
</reference>
<protein>
    <submittedName>
        <fullName evidence="3">Alpha/beta hydrolase</fullName>
    </submittedName>
</protein>
<keyword evidence="3" id="KW-0378">Hydrolase</keyword>
<keyword evidence="4" id="KW-1185">Reference proteome</keyword>
<dbReference type="AlphaFoldDB" id="A0A7D4QDZ0"/>
<dbReference type="InterPro" id="IPR029058">
    <property type="entry name" value="AB_hydrolase_fold"/>
</dbReference>
<gene>
    <name evidence="3" type="ORF">HQ865_05930</name>
</gene>
<dbReference type="InterPro" id="IPR022742">
    <property type="entry name" value="Hydrolase_4"/>
</dbReference>
<accession>A0A7D4QDZ0</accession>
<sequence length="425" mass="45913">MRRPFALFFSLLLASAAFAQTEPANYAAVMGKFKLFFNGNKPDSIYNKLFGPEMQAGLKPEQVAQLKTQLGTLNQTTFVSFTEPTAIYKAAFQNGELMLSLSLNKSNKMIGLGLTPAQAQTAAKAAADDPNIVESPVSLKVFTGNISGTLALPKNVNGKVPVVLIIAGSGPTDRDGNSTLGVSGNTYKMMASALGKNGIASLRYDKRMIGQSTTTTKEKDLRFEDYADDAIALVGMLSSDARFSKVIVMGHSEGSLVGMMASADQPVAAFISLSGAGDRADKILTDQMKSKPDFVQEAFKTIMDSLKRGKFTDRVDPSLYALARPSVQPYLLSWMMHDPIREIKKLKIPVLIVQGTTDIQIGVADAEKLKKAKSDATLLIIPGMNHVLKEAPADREKNIETYKDPNLPLKPELVTGVVGFINKLK</sequence>
<dbReference type="EMBL" id="CP054139">
    <property type="protein sequence ID" value="QKJ29312.1"/>
    <property type="molecule type" value="Genomic_DNA"/>
</dbReference>
<feature type="chain" id="PRO_5029016171" evidence="1">
    <location>
        <begin position="20"/>
        <end position="425"/>
    </location>
</feature>
<proteinExistence type="predicted"/>
<dbReference type="RefSeq" id="WP_173414006.1">
    <property type="nucleotide sequence ID" value="NZ_CP054139.1"/>
</dbReference>
<dbReference type="KEGG" id="mmab:HQ865_05930"/>
<evidence type="ECO:0000259" key="2">
    <source>
        <dbReference type="Pfam" id="PF12146"/>
    </source>
</evidence>
<dbReference type="GO" id="GO:0052689">
    <property type="term" value="F:carboxylic ester hydrolase activity"/>
    <property type="evidence" value="ECO:0007669"/>
    <property type="project" value="TreeGrafter"/>
</dbReference>
<dbReference type="SUPFAM" id="SSF53474">
    <property type="entry name" value="alpha/beta-Hydrolases"/>
    <property type="match status" value="1"/>
</dbReference>
<dbReference type="Proteomes" id="UP000505355">
    <property type="component" value="Chromosome"/>
</dbReference>
<feature type="domain" description="Serine aminopeptidase S33" evidence="2">
    <location>
        <begin position="184"/>
        <end position="387"/>
    </location>
</feature>